<dbReference type="EMBL" id="BPLQ01001396">
    <property type="protein sequence ID" value="GIX81426.1"/>
    <property type="molecule type" value="Genomic_DNA"/>
</dbReference>
<evidence type="ECO:0000313" key="2">
    <source>
        <dbReference type="Proteomes" id="UP001054837"/>
    </source>
</evidence>
<organism evidence="1 2">
    <name type="scientific">Caerostris darwini</name>
    <dbReference type="NCBI Taxonomy" id="1538125"/>
    <lineage>
        <taxon>Eukaryota</taxon>
        <taxon>Metazoa</taxon>
        <taxon>Ecdysozoa</taxon>
        <taxon>Arthropoda</taxon>
        <taxon>Chelicerata</taxon>
        <taxon>Arachnida</taxon>
        <taxon>Araneae</taxon>
        <taxon>Araneomorphae</taxon>
        <taxon>Entelegynae</taxon>
        <taxon>Araneoidea</taxon>
        <taxon>Araneidae</taxon>
        <taxon>Caerostris</taxon>
    </lineage>
</organism>
<comment type="caution">
    <text evidence="1">The sequence shown here is derived from an EMBL/GenBank/DDBJ whole genome shotgun (WGS) entry which is preliminary data.</text>
</comment>
<keyword evidence="2" id="KW-1185">Reference proteome</keyword>
<dbReference type="Proteomes" id="UP001054837">
    <property type="component" value="Unassembled WGS sequence"/>
</dbReference>
<evidence type="ECO:0000313" key="1">
    <source>
        <dbReference type="EMBL" id="GIX81426.1"/>
    </source>
</evidence>
<dbReference type="AlphaFoldDB" id="A0AAV4NBU5"/>
<reference evidence="1 2" key="1">
    <citation type="submission" date="2021-06" db="EMBL/GenBank/DDBJ databases">
        <title>Caerostris darwini draft genome.</title>
        <authorList>
            <person name="Kono N."/>
            <person name="Arakawa K."/>
        </authorList>
    </citation>
    <scope>NUCLEOTIDE SEQUENCE [LARGE SCALE GENOMIC DNA]</scope>
</reference>
<protein>
    <submittedName>
        <fullName evidence="1">Uncharacterized protein</fullName>
    </submittedName>
</protein>
<name>A0AAV4NBU5_9ARAC</name>
<proteinExistence type="predicted"/>
<sequence>MSLLPNSIMASIPPSNSSKPSSNFLTHIKFALETTDSNILPTSFSEIFTRMCVNSSVSMATRYQTKMEEICSKWVCLKGIGGWERVSEIVWRNCLAIENASPLSSKHPLINKERIGCSVVFCQIAG</sequence>
<gene>
    <name evidence="1" type="ORF">CDAR_400731</name>
</gene>
<accession>A0AAV4NBU5</accession>